<evidence type="ECO:0000313" key="5">
    <source>
        <dbReference type="EMBL" id="QEK13543.1"/>
    </source>
</evidence>
<dbReference type="InterPro" id="IPR050217">
    <property type="entry name" value="Peroxiredoxin"/>
</dbReference>
<proteinExistence type="inferred from homology"/>
<dbReference type="GO" id="GO:0005829">
    <property type="term" value="C:cytosol"/>
    <property type="evidence" value="ECO:0007669"/>
    <property type="project" value="TreeGrafter"/>
</dbReference>
<dbReference type="OrthoDB" id="9812811at2"/>
<dbReference type="Gene3D" id="3.40.30.10">
    <property type="entry name" value="Glutaredoxin"/>
    <property type="match status" value="1"/>
</dbReference>
<dbReference type="AlphaFoldDB" id="A0A5C0SGB5"/>
<dbReference type="EMBL" id="CP042243">
    <property type="protein sequence ID" value="QEK13543.1"/>
    <property type="molecule type" value="Genomic_DNA"/>
</dbReference>
<dbReference type="PANTHER" id="PTHR10681">
    <property type="entry name" value="THIOREDOXIN PEROXIDASE"/>
    <property type="match status" value="1"/>
</dbReference>
<dbReference type="GO" id="GO:0008379">
    <property type="term" value="F:thioredoxin peroxidase activity"/>
    <property type="evidence" value="ECO:0007669"/>
    <property type="project" value="TreeGrafter"/>
</dbReference>
<dbReference type="KEGG" id="crs:FQB35_00595"/>
<comment type="function">
    <text evidence="3">Thiol-specific peroxidase that catalyzes the reduction of hydrogen peroxide and organic hydroperoxides to water and alcohols, respectively. Plays a role in cell protection against oxidative stress by detoxifying peroxides.</text>
</comment>
<dbReference type="Pfam" id="PF00578">
    <property type="entry name" value="AhpC-TSA"/>
    <property type="match status" value="1"/>
</dbReference>
<dbReference type="PANTHER" id="PTHR10681:SF128">
    <property type="entry name" value="THIOREDOXIN-DEPENDENT PEROXIDE REDUCTASE, MITOCHONDRIAL"/>
    <property type="match status" value="1"/>
</dbReference>
<name>A0A5C0SGB5_CRATE</name>
<dbReference type="GO" id="GO:0006979">
    <property type="term" value="P:response to oxidative stress"/>
    <property type="evidence" value="ECO:0007669"/>
    <property type="project" value="TreeGrafter"/>
</dbReference>
<comment type="similarity">
    <text evidence="1">Belongs to the peroxiredoxin family. AhpC/Prx1 subfamily.</text>
</comment>
<evidence type="ECO:0000313" key="6">
    <source>
        <dbReference type="Proteomes" id="UP000324646"/>
    </source>
</evidence>
<evidence type="ECO:0000259" key="4">
    <source>
        <dbReference type="Pfam" id="PF00578"/>
    </source>
</evidence>
<dbReference type="GO" id="GO:0033554">
    <property type="term" value="P:cellular response to stress"/>
    <property type="evidence" value="ECO:0007669"/>
    <property type="project" value="TreeGrafter"/>
</dbReference>
<dbReference type="Proteomes" id="UP000324646">
    <property type="component" value="Chromosome"/>
</dbReference>
<evidence type="ECO:0000256" key="3">
    <source>
        <dbReference type="ARBA" id="ARBA00037420"/>
    </source>
</evidence>
<organism evidence="5 6">
    <name type="scientific">Crassaminicella thermophila</name>
    <dbReference type="NCBI Taxonomy" id="2599308"/>
    <lineage>
        <taxon>Bacteria</taxon>
        <taxon>Bacillati</taxon>
        <taxon>Bacillota</taxon>
        <taxon>Clostridia</taxon>
        <taxon>Eubacteriales</taxon>
        <taxon>Clostridiaceae</taxon>
        <taxon>Crassaminicella</taxon>
    </lineage>
</organism>
<sequence>MNTEVLAISTDSIYSHKIFTQTSPSGKKINYPLLSDRTQEVSKKYGILNEKEGFAYRGAFIIDPEGTIQAIIINPQPVGRNIDEILRIIQALQFNRKTGLGAPAGWNVGDPGIKIGWDYVGKY</sequence>
<dbReference type="InterPro" id="IPR000866">
    <property type="entry name" value="AhpC/TSA"/>
</dbReference>
<evidence type="ECO:0000256" key="1">
    <source>
        <dbReference type="ARBA" id="ARBA00009796"/>
    </source>
</evidence>
<accession>A0A5C0SGB5</accession>
<dbReference type="GO" id="GO:0042744">
    <property type="term" value="P:hydrogen peroxide catabolic process"/>
    <property type="evidence" value="ECO:0007669"/>
    <property type="project" value="TreeGrafter"/>
</dbReference>
<dbReference type="InterPro" id="IPR036249">
    <property type="entry name" value="Thioredoxin-like_sf"/>
</dbReference>
<dbReference type="GO" id="GO:0045454">
    <property type="term" value="P:cell redox homeostasis"/>
    <property type="evidence" value="ECO:0007669"/>
    <property type="project" value="TreeGrafter"/>
</dbReference>
<gene>
    <name evidence="5" type="ORF">FQB35_00595</name>
</gene>
<keyword evidence="6" id="KW-1185">Reference proteome</keyword>
<keyword evidence="2" id="KW-0560">Oxidoreductase</keyword>
<feature type="domain" description="Alkyl hydroperoxide reductase subunit C/ Thiol specific antioxidant" evidence="4">
    <location>
        <begin position="2"/>
        <end position="70"/>
    </location>
</feature>
<evidence type="ECO:0000256" key="2">
    <source>
        <dbReference type="ARBA" id="ARBA00023002"/>
    </source>
</evidence>
<reference evidence="5 6" key="1">
    <citation type="submission" date="2019-07" db="EMBL/GenBank/DDBJ databases">
        <title>Complete genome of Crassaminicella thermophila SY095.</title>
        <authorList>
            <person name="Li X."/>
        </authorList>
    </citation>
    <scope>NUCLEOTIDE SEQUENCE [LARGE SCALE GENOMIC DNA]</scope>
    <source>
        <strain evidence="5 6">SY095</strain>
    </source>
</reference>
<dbReference type="SUPFAM" id="SSF52833">
    <property type="entry name" value="Thioredoxin-like"/>
    <property type="match status" value="1"/>
</dbReference>
<protein>
    <submittedName>
        <fullName evidence="5">Redoxin domain-containing protein</fullName>
    </submittedName>
</protein>